<evidence type="ECO:0000259" key="1">
    <source>
        <dbReference type="Pfam" id="PF01872"/>
    </source>
</evidence>
<dbReference type="OrthoDB" id="3471694at2"/>
<evidence type="ECO:0000313" key="3">
    <source>
        <dbReference type="Proteomes" id="UP000240542"/>
    </source>
</evidence>
<comment type="caution">
    <text evidence="2">The sequence shown here is derived from an EMBL/GenBank/DDBJ whole genome shotgun (WGS) entry which is preliminary data.</text>
</comment>
<dbReference type="PANTHER" id="PTHR38011">
    <property type="entry name" value="DIHYDROFOLATE REDUCTASE FAMILY PROTEIN (AFU_ORTHOLOGUE AFUA_8G06820)"/>
    <property type="match status" value="1"/>
</dbReference>
<dbReference type="Gene3D" id="3.40.430.10">
    <property type="entry name" value="Dihydrofolate Reductase, subunit A"/>
    <property type="match status" value="1"/>
</dbReference>
<dbReference type="RefSeq" id="WP_106581603.1">
    <property type="nucleotide sequence ID" value="NZ_PYGA01000002.1"/>
</dbReference>
<proteinExistence type="predicted"/>
<dbReference type="InterPro" id="IPR002734">
    <property type="entry name" value="RibDG_C"/>
</dbReference>
<gene>
    <name evidence="2" type="ORF">CLV63_102399</name>
</gene>
<dbReference type="AlphaFoldDB" id="A0A2P8DST3"/>
<dbReference type="Proteomes" id="UP000240542">
    <property type="component" value="Unassembled WGS sequence"/>
</dbReference>
<dbReference type="GO" id="GO:0008703">
    <property type="term" value="F:5-amino-6-(5-phosphoribosylamino)uracil reductase activity"/>
    <property type="evidence" value="ECO:0007669"/>
    <property type="project" value="InterPro"/>
</dbReference>
<protein>
    <submittedName>
        <fullName evidence="2">Dihydrofolate reductase</fullName>
    </submittedName>
</protein>
<evidence type="ECO:0000313" key="2">
    <source>
        <dbReference type="EMBL" id="PSL00272.1"/>
    </source>
</evidence>
<dbReference type="GO" id="GO:0009231">
    <property type="term" value="P:riboflavin biosynthetic process"/>
    <property type="evidence" value="ECO:0007669"/>
    <property type="project" value="InterPro"/>
</dbReference>
<keyword evidence="3" id="KW-1185">Reference proteome</keyword>
<dbReference type="InterPro" id="IPR050765">
    <property type="entry name" value="Riboflavin_Biosynth_HTPR"/>
</dbReference>
<dbReference type="InterPro" id="IPR024072">
    <property type="entry name" value="DHFR-like_dom_sf"/>
</dbReference>
<sequence>MRDLVITQNVTLDGAVEMLDDWFDPLAEDKELTEEMNRQDEHCDAVLFGRRTFTDMRGFWPQQTADTTGVTEYLNRTRKYVFSSTLVDPEWQHTTILSGDPVAEVRRLKEQPGRTIALTGSITLAYPLIEAGLVDEYRMFTYPVVQGRGRRFYPDGYTVPRLRLLRAASFASGVTYTAYAPVV</sequence>
<accession>A0A2P8DST3</accession>
<feature type="domain" description="Bacterial bifunctional deaminase-reductase C-terminal" evidence="1">
    <location>
        <begin position="5"/>
        <end position="175"/>
    </location>
</feature>
<dbReference type="PANTHER" id="PTHR38011:SF11">
    <property type="entry name" value="2,5-DIAMINO-6-RIBOSYLAMINO-4(3H)-PYRIMIDINONE 5'-PHOSPHATE REDUCTASE"/>
    <property type="match status" value="1"/>
</dbReference>
<dbReference type="Pfam" id="PF01872">
    <property type="entry name" value="RibD_C"/>
    <property type="match status" value="1"/>
</dbReference>
<dbReference type="SUPFAM" id="SSF53597">
    <property type="entry name" value="Dihydrofolate reductase-like"/>
    <property type="match status" value="1"/>
</dbReference>
<organism evidence="2 3">
    <name type="scientific">Murinocardiopsis flavida</name>
    <dbReference type="NCBI Taxonomy" id="645275"/>
    <lineage>
        <taxon>Bacteria</taxon>
        <taxon>Bacillati</taxon>
        <taxon>Actinomycetota</taxon>
        <taxon>Actinomycetes</taxon>
        <taxon>Streptosporangiales</taxon>
        <taxon>Nocardiopsidaceae</taxon>
        <taxon>Murinocardiopsis</taxon>
    </lineage>
</organism>
<dbReference type="EMBL" id="PYGA01000002">
    <property type="protein sequence ID" value="PSL00272.1"/>
    <property type="molecule type" value="Genomic_DNA"/>
</dbReference>
<reference evidence="2 3" key="1">
    <citation type="submission" date="2018-03" db="EMBL/GenBank/DDBJ databases">
        <title>Genomic Encyclopedia of Archaeal and Bacterial Type Strains, Phase II (KMG-II): from individual species to whole genera.</title>
        <authorList>
            <person name="Goeker M."/>
        </authorList>
    </citation>
    <scope>NUCLEOTIDE SEQUENCE [LARGE SCALE GENOMIC DNA]</scope>
    <source>
        <strain evidence="2 3">DSM 45312</strain>
    </source>
</reference>
<name>A0A2P8DST3_9ACTN</name>